<feature type="binding site" evidence="15">
    <location>
        <begin position="33"/>
        <end position="40"/>
    </location>
    <ligand>
        <name>ATP</name>
        <dbReference type="ChEBI" id="CHEBI:30616"/>
    </ligand>
</feature>
<sequence>MRIARTAAELHEHLSAMRPRSGEADGVGLVPTMGALHEGHLSLIRAARAAHAAVVLSIFVNPKQFDDGGDLAAYPRDEEQDIALARAAGVDVVFAPSADEMYPSGFATTVSVHPRLTGVLEGAVRGAGHFDGVATVVCKLLAIARPDAAYFGEKDFQQLLVVRRMVEDLALPVRIVGCPTVREADGLARSSRNARLSPEQRAAAAAVPQALNGIADAVGRGVVGVSELRPPALETLERAGLACEYLAFVHPETLVPVDAVDGPTVCAVAAEAGPVRLIDNLLLNPPAPEGIGHA</sequence>
<organism evidence="16 17">
    <name type="scientific">Leucobacter soli</name>
    <dbReference type="NCBI Taxonomy" id="2812850"/>
    <lineage>
        <taxon>Bacteria</taxon>
        <taxon>Bacillati</taxon>
        <taxon>Actinomycetota</taxon>
        <taxon>Actinomycetes</taxon>
        <taxon>Micrococcales</taxon>
        <taxon>Microbacteriaceae</taxon>
        <taxon>Leucobacter</taxon>
    </lineage>
</organism>
<keyword evidence="10 15" id="KW-0067">ATP-binding</keyword>
<keyword evidence="9 15" id="KW-0547">Nucleotide-binding</keyword>
<evidence type="ECO:0000256" key="13">
    <source>
        <dbReference type="ARBA" id="ARBA00055042"/>
    </source>
</evidence>
<dbReference type="PANTHER" id="PTHR21299:SF1">
    <property type="entry name" value="PANTOATE--BETA-ALANINE LIGASE"/>
    <property type="match status" value="1"/>
</dbReference>
<reference evidence="16" key="1">
    <citation type="submission" date="2021-06" db="EMBL/GenBank/DDBJ databases">
        <authorList>
            <person name="Criscuolo A."/>
        </authorList>
    </citation>
    <scope>NUCLEOTIDE SEQUENCE</scope>
    <source>
        <strain evidence="16">CIP111803</strain>
    </source>
</reference>
<keyword evidence="7 15" id="KW-0436">Ligase</keyword>
<dbReference type="GO" id="GO:0005524">
    <property type="term" value="F:ATP binding"/>
    <property type="evidence" value="ECO:0007669"/>
    <property type="project" value="UniProtKB-KW"/>
</dbReference>
<dbReference type="HAMAP" id="MF_00158">
    <property type="entry name" value="PanC"/>
    <property type="match status" value="1"/>
</dbReference>
<feature type="binding site" evidence="15">
    <location>
        <begin position="189"/>
        <end position="192"/>
    </location>
    <ligand>
        <name>ATP</name>
        <dbReference type="ChEBI" id="CHEBI:30616"/>
    </ligand>
</feature>
<comment type="subunit">
    <text evidence="15">Homodimer.</text>
</comment>
<dbReference type="CDD" id="cd00560">
    <property type="entry name" value="PanC"/>
    <property type="match status" value="1"/>
</dbReference>
<dbReference type="NCBIfam" id="TIGR00018">
    <property type="entry name" value="panC"/>
    <property type="match status" value="1"/>
</dbReference>
<evidence type="ECO:0000256" key="9">
    <source>
        <dbReference type="ARBA" id="ARBA00022741"/>
    </source>
</evidence>
<feature type="binding site" evidence="15">
    <location>
        <position position="64"/>
    </location>
    <ligand>
        <name>beta-alanine</name>
        <dbReference type="ChEBI" id="CHEBI:57966"/>
    </ligand>
</feature>
<dbReference type="RefSeq" id="WP_218115311.1">
    <property type="nucleotide sequence ID" value="NZ_CAJVAP010000017.1"/>
</dbReference>
<name>A0A916JY28_9MICO</name>
<dbReference type="Pfam" id="PF02569">
    <property type="entry name" value="Pantoate_ligase"/>
    <property type="match status" value="1"/>
</dbReference>
<evidence type="ECO:0000256" key="10">
    <source>
        <dbReference type="ARBA" id="ARBA00022840"/>
    </source>
</evidence>
<evidence type="ECO:0000256" key="6">
    <source>
        <dbReference type="ARBA" id="ARBA00022490"/>
    </source>
</evidence>
<keyword evidence="17" id="KW-1185">Reference proteome</keyword>
<dbReference type="InterPro" id="IPR003721">
    <property type="entry name" value="Pantoate_ligase"/>
</dbReference>
<keyword evidence="6 15" id="KW-0963">Cytoplasm</keyword>
<evidence type="ECO:0000256" key="5">
    <source>
        <dbReference type="ARBA" id="ARBA00014155"/>
    </source>
</evidence>
<evidence type="ECO:0000313" key="16">
    <source>
        <dbReference type="EMBL" id="CAG7612959.1"/>
    </source>
</evidence>
<evidence type="ECO:0000256" key="8">
    <source>
        <dbReference type="ARBA" id="ARBA00022655"/>
    </source>
</evidence>
<protein>
    <recommendedName>
        <fullName evidence="5 15">Pantothenate synthetase</fullName>
        <shortName evidence="15">PS</shortName>
        <ecNumber evidence="4 15">6.3.2.1</ecNumber>
    </recommendedName>
    <alternativeName>
        <fullName evidence="14 15">Pantoate--beta-alanine ligase</fullName>
    </alternativeName>
    <alternativeName>
        <fullName evidence="11 15">Pantoate-activating enzyme</fullName>
    </alternativeName>
</protein>
<accession>A0A916JY28</accession>
<comment type="similarity">
    <text evidence="3 15">Belongs to the pantothenate synthetase family.</text>
</comment>
<evidence type="ECO:0000313" key="17">
    <source>
        <dbReference type="Proteomes" id="UP000693892"/>
    </source>
</evidence>
<feature type="binding site" evidence="15">
    <location>
        <position position="158"/>
    </location>
    <ligand>
        <name>(R)-pantoate</name>
        <dbReference type="ChEBI" id="CHEBI:15980"/>
    </ligand>
</feature>
<proteinExistence type="inferred from homology"/>
<dbReference type="Proteomes" id="UP000693892">
    <property type="component" value="Unassembled WGS sequence"/>
</dbReference>
<evidence type="ECO:0000256" key="14">
    <source>
        <dbReference type="ARBA" id="ARBA00077433"/>
    </source>
</evidence>
<comment type="caution">
    <text evidence="16">The sequence shown here is derived from an EMBL/GenBank/DDBJ whole genome shotgun (WGS) entry which is preliminary data.</text>
</comment>
<evidence type="ECO:0000256" key="12">
    <source>
        <dbReference type="ARBA" id="ARBA00048258"/>
    </source>
</evidence>
<comment type="miscellaneous">
    <text evidence="15">The reaction proceeds by a bi uni uni bi ping pong mechanism.</text>
</comment>
<comment type="function">
    <text evidence="13 15">Catalyzes the condensation of pantoate with beta-alanine in an ATP-dependent reaction via a pantoyl-adenylate intermediate.</text>
</comment>
<evidence type="ECO:0000256" key="3">
    <source>
        <dbReference type="ARBA" id="ARBA00009256"/>
    </source>
</evidence>
<comment type="pathway">
    <text evidence="2 15">Cofactor biosynthesis; (R)-pantothenate biosynthesis; (R)-pantothenate from (R)-pantoate and beta-alanine: step 1/1.</text>
</comment>
<evidence type="ECO:0000256" key="7">
    <source>
        <dbReference type="ARBA" id="ARBA00022598"/>
    </source>
</evidence>
<dbReference type="EMBL" id="CAJVAP010000017">
    <property type="protein sequence ID" value="CAG7612959.1"/>
    <property type="molecule type" value="Genomic_DNA"/>
</dbReference>
<evidence type="ECO:0000256" key="2">
    <source>
        <dbReference type="ARBA" id="ARBA00004990"/>
    </source>
</evidence>
<dbReference type="EC" id="6.3.2.1" evidence="4 15"/>
<dbReference type="GO" id="GO:0004592">
    <property type="term" value="F:pantoate-beta-alanine ligase activity"/>
    <property type="evidence" value="ECO:0007669"/>
    <property type="project" value="UniProtKB-UniRule"/>
</dbReference>
<evidence type="ECO:0000256" key="4">
    <source>
        <dbReference type="ARBA" id="ARBA00012219"/>
    </source>
</evidence>
<dbReference type="FunFam" id="3.40.50.620:FF:000114">
    <property type="entry name" value="Pantothenate synthetase"/>
    <property type="match status" value="1"/>
</dbReference>
<comment type="catalytic activity">
    <reaction evidence="12 15">
        <text>(R)-pantoate + beta-alanine + ATP = (R)-pantothenate + AMP + diphosphate + H(+)</text>
        <dbReference type="Rhea" id="RHEA:10912"/>
        <dbReference type="ChEBI" id="CHEBI:15378"/>
        <dbReference type="ChEBI" id="CHEBI:15980"/>
        <dbReference type="ChEBI" id="CHEBI:29032"/>
        <dbReference type="ChEBI" id="CHEBI:30616"/>
        <dbReference type="ChEBI" id="CHEBI:33019"/>
        <dbReference type="ChEBI" id="CHEBI:57966"/>
        <dbReference type="ChEBI" id="CHEBI:456215"/>
        <dbReference type="EC" id="6.3.2.1"/>
    </reaction>
</comment>
<dbReference type="GO" id="GO:0005829">
    <property type="term" value="C:cytosol"/>
    <property type="evidence" value="ECO:0007669"/>
    <property type="project" value="TreeGrafter"/>
</dbReference>
<dbReference type="GO" id="GO:0015940">
    <property type="term" value="P:pantothenate biosynthetic process"/>
    <property type="evidence" value="ECO:0007669"/>
    <property type="project" value="UniProtKB-UniRule"/>
</dbReference>
<feature type="binding site" evidence="15">
    <location>
        <position position="181"/>
    </location>
    <ligand>
        <name>ATP</name>
        <dbReference type="ChEBI" id="CHEBI:30616"/>
    </ligand>
</feature>
<feature type="active site" description="Proton donor" evidence="15">
    <location>
        <position position="40"/>
    </location>
</feature>
<feature type="binding site" evidence="15">
    <location>
        <begin position="152"/>
        <end position="155"/>
    </location>
    <ligand>
        <name>ATP</name>
        <dbReference type="ChEBI" id="CHEBI:30616"/>
    </ligand>
</feature>
<dbReference type="PANTHER" id="PTHR21299">
    <property type="entry name" value="CYTIDYLATE KINASE/PANTOATE-BETA-ALANINE LIGASE"/>
    <property type="match status" value="1"/>
</dbReference>
<evidence type="ECO:0000256" key="11">
    <source>
        <dbReference type="ARBA" id="ARBA00032806"/>
    </source>
</evidence>
<dbReference type="AlphaFoldDB" id="A0A916JY28"/>
<evidence type="ECO:0000256" key="15">
    <source>
        <dbReference type="HAMAP-Rule" id="MF_00158"/>
    </source>
</evidence>
<keyword evidence="8 15" id="KW-0566">Pantothenate biosynthesis</keyword>
<evidence type="ECO:0000256" key="1">
    <source>
        <dbReference type="ARBA" id="ARBA00004496"/>
    </source>
</evidence>
<comment type="subcellular location">
    <subcellularLocation>
        <location evidence="1 15">Cytoplasm</location>
    </subcellularLocation>
</comment>
<feature type="binding site" evidence="15">
    <location>
        <position position="64"/>
    </location>
    <ligand>
        <name>(R)-pantoate</name>
        <dbReference type="ChEBI" id="CHEBI:15980"/>
    </ligand>
</feature>
<gene>
    <name evidence="15 16" type="primary">panC</name>
    <name evidence="16" type="ORF">LEUCIP111803_01630</name>
</gene>